<gene>
    <name evidence="2" type="ORF">SAMN04489727_2852</name>
</gene>
<dbReference type="EMBL" id="FNSO01000004">
    <property type="protein sequence ID" value="SEC17970.1"/>
    <property type="molecule type" value="Genomic_DNA"/>
</dbReference>
<dbReference type="AlphaFoldDB" id="A0A1H4QEM5"/>
<reference evidence="3" key="1">
    <citation type="submission" date="2016-10" db="EMBL/GenBank/DDBJ databases">
        <authorList>
            <person name="Varghese N."/>
            <person name="Submissions S."/>
        </authorList>
    </citation>
    <scope>NUCLEOTIDE SEQUENCE [LARGE SCALE GENOMIC DNA]</scope>
    <source>
        <strain evidence="3">DSM 44544</strain>
    </source>
</reference>
<keyword evidence="3" id="KW-1185">Reference proteome</keyword>
<dbReference type="STRING" id="208445.SAMN04489727_2852"/>
<dbReference type="OrthoDB" id="3673419at2"/>
<sequence length="341" mass="33857">MRTRGKYTAAVVAAVLTGGILAGAPAAEAASGCQWAPTTLPAPGGYRVYGLGSGDGAGAVAGTLQPASPGGKRVGVIWRADGPQLLGSAFGLDTELADVNAAGVAVGSSTEFGEFPLNHAVRYTGGHFERLPDPPGYTNTQALAINARGDILGAVGATAATGVSTTVVWPADAPGTVEVLLPAPGWQVQGGIDDNGTVAAAVIDWSTGTFAGQVLPKGGAAIRLASPVPSGDVVPTAITTQRIAGYVSRAGAFLWNHDGSVDRALPDLKNVSAMNSAGAIVGQAPDGSTLFLPPGGGPAQTVTLPGNDTSPGEVTESGDVFGTATVYSPDPAKAVVRWHCG</sequence>
<evidence type="ECO:0000313" key="3">
    <source>
        <dbReference type="Proteomes" id="UP000199622"/>
    </source>
</evidence>
<keyword evidence="1" id="KW-0732">Signal</keyword>
<accession>A0A1H4QEM5</accession>
<organism evidence="2 3">
    <name type="scientific">Amycolatopsis tolypomycina</name>
    <dbReference type="NCBI Taxonomy" id="208445"/>
    <lineage>
        <taxon>Bacteria</taxon>
        <taxon>Bacillati</taxon>
        <taxon>Actinomycetota</taxon>
        <taxon>Actinomycetes</taxon>
        <taxon>Pseudonocardiales</taxon>
        <taxon>Pseudonocardiaceae</taxon>
        <taxon>Amycolatopsis</taxon>
    </lineage>
</organism>
<name>A0A1H4QEM5_9PSEU</name>
<protein>
    <recommendedName>
        <fullName evidence="4">Extracellular repeat, HAF family</fullName>
    </recommendedName>
</protein>
<dbReference type="RefSeq" id="WP_091307088.1">
    <property type="nucleotide sequence ID" value="NZ_FNSO01000004.1"/>
</dbReference>
<evidence type="ECO:0008006" key="4">
    <source>
        <dbReference type="Google" id="ProtNLM"/>
    </source>
</evidence>
<proteinExistence type="predicted"/>
<evidence type="ECO:0000313" key="2">
    <source>
        <dbReference type="EMBL" id="SEC17970.1"/>
    </source>
</evidence>
<evidence type="ECO:0000256" key="1">
    <source>
        <dbReference type="SAM" id="SignalP"/>
    </source>
</evidence>
<feature type="chain" id="PRO_5011519169" description="Extracellular repeat, HAF family" evidence="1">
    <location>
        <begin position="30"/>
        <end position="341"/>
    </location>
</feature>
<dbReference type="Proteomes" id="UP000199622">
    <property type="component" value="Unassembled WGS sequence"/>
</dbReference>
<feature type="signal peptide" evidence="1">
    <location>
        <begin position="1"/>
        <end position="29"/>
    </location>
</feature>